<organism evidence="2 3">
    <name type="scientific">Micrococcus luteus</name>
    <name type="common">Micrococcus lysodeikticus</name>
    <dbReference type="NCBI Taxonomy" id="1270"/>
    <lineage>
        <taxon>Bacteria</taxon>
        <taxon>Bacillati</taxon>
        <taxon>Actinomycetota</taxon>
        <taxon>Actinomycetes</taxon>
        <taxon>Micrococcales</taxon>
        <taxon>Micrococcaceae</taxon>
        <taxon>Micrococcus</taxon>
    </lineage>
</organism>
<feature type="transmembrane region" description="Helical" evidence="1">
    <location>
        <begin position="6"/>
        <end position="33"/>
    </location>
</feature>
<feature type="transmembrane region" description="Helical" evidence="1">
    <location>
        <begin position="197"/>
        <end position="220"/>
    </location>
</feature>
<dbReference type="EMBL" id="JALXKZ020000022">
    <property type="protein sequence ID" value="MCV7629458.1"/>
    <property type="molecule type" value="Genomic_DNA"/>
</dbReference>
<feature type="transmembrane region" description="Helical" evidence="1">
    <location>
        <begin position="113"/>
        <end position="134"/>
    </location>
</feature>
<keyword evidence="1" id="KW-0472">Membrane</keyword>
<dbReference type="Proteomes" id="UP001205867">
    <property type="component" value="Unassembled WGS sequence"/>
</dbReference>
<name>A0AAP3AML4_MICLU</name>
<evidence type="ECO:0000313" key="3">
    <source>
        <dbReference type="Proteomes" id="UP001205867"/>
    </source>
</evidence>
<reference evidence="2" key="1">
    <citation type="submission" date="2023-06" db="EMBL/GenBank/DDBJ databases">
        <title>lsaBGC provides a comprehensive framework for evolutionary analysis of biosynthetic gene clusters within focal taxa.</title>
        <authorList>
            <person name="Salamzade R."/>
            <person name="Sandstrom S."/>
            <person name="Kalan L.R."/>
        </authorList>
    </citation>
    <scope>NUCLEOTIDE SEQUENCE</scope>
    <source>
        <strain evidence="2">P3-SID899</strain>
    </source>
</reference>
<gene>
    <name evidence="2" type="ORF">M3A82_008930</name>
</gene>
<proteinExistence type="predicted"/>
<sequence>MTAGLLLTLVGLAVLDSVNVSTIWIVVVILLAAKRPAATGWAYAVGAFVTFGTFTLLLYFGLNAAETWLDGLTLWLRRILFTIITVVFIVLGVRRFTARPRRGYGLPSWVNAWTALPLGLVATISDIPNAFPMFLAVERLIDTGIAPETAVPVLIGYTAIYALPTLAVLIVGLLYHDRLRARLQTLYDRYATGHTKPSGTIAALCFTAAAASLAILIFLIR</sequence>
<feature type="transmembrane region" description="Helical" evidence="1">
    <location>
        <begin position="154"/>
        <end position="176"/>
    </location>
</feature>
<feature type="transmembrane region" description="Helical" evidence="1">
    <location>
        <begin position="74"/>
        <end position="93"/>
    </location>
</feature>
<comment type="caution">
    <text evidence="2">The sequence shown here is derived from an EMBL/GenBank/DDBJ whole genome shotgun (WGS) entry which is preliminary data.</text>
</comment>
<dbReference type="AlphaFoldDB" id="A0AAP3AML4"/>
<dbReference type="InterPro" id="IPR021315">
    <property type="entry name" value="Gap/Sap"/>
</dbReference>
<accession>A0AAP3AML4</accession>
<evidence type="ECO:0000256" key="1">
    <source>
        <dbReference type="SAM" id="Phobius"/>
    </source>
</evidence>
<keyword evidence="1" id="KW-0812">Transmembrane</keyword>
<keyword evidence="1" id="KW-1133">Transmembrane helix</keyword>
<feature type="transmembrane region" description="Helical" evidence="1">
    <location>
        <begin position="40"/>
        <end position="62"/>
    </location>
</feature>
<protein>
    <submittedName>
        <fullName evidence="2">GAP family protein</fullName>
    </submittedName>
</protein>
<dbReference type="Pfam" id="PF11139">
    <property type="entry name" value="SfLAP"/>
    <property type="match status" value="1"/>
</dbReference>
<evidence type="ECO:0000313" key="2">
    <source>
        <dbReference type="EMBL" id="MCV7629458.1"/>
    </source>
</evidence>